<keyword evidence="2" id="KW-0812">Transmembrane</keyword>
<dbReference type="Pfam" id="PF14914">
    <property type="entry name" value="LRRC37AB_C"/>
    <property type="match status" value="1"/>
</dbReference>
<dbReference type="SUPFAM" id="SSF52058">
    <property type="entry name" value="L domain-like"/>
    <property type="match status" value="1"/>
</dbReference>
<evidence type="ECO:0000313" key="5">
    <source>
        <dbReference type="Ensembl" id="ENSPPAP00000026869.1"/>
    </source>
</evidence>
<evidence type="ECO:0000259" key="4">
    <source>
        <dbReference type="Pfam" id="PF15779"/>
    </source>
</evidence>
<dbReference type="EMBL" id="AJFE02040638">
    <property type="status" value="NOT_ANNOTATED_CDS"/>
    <property type="molecule type" value="Genomic_DNA"/>
</dbReference>
<dbReference type="Pfam" id="PF13855">
    <property type="entry name" value="LRR_8"/>
    <property type="match status" value="1"/>
</dbReference>
<dbReference type="Ensembl" id="ENSPPAT00000049705.1">
    <property type="protein sequence ID" value="ENSPPAP00000026869.1"/>
    <property type="gene ID" value="ENSPPAG00000036506.1"/>
</dbReference>
<dbReference type="PANTHER" id="PTHR23045:SF19">
    <property type="entry name" value="LEUCINE-RICH REPEAT-CONTAINING PROTEIN 37A-RELATED"/>
    <property type="match status" value="1"/>
</dbReference>
<keyword evidence="2" id="KW-1133">Transmembrane helix</keyword>
<evidence type="ECO:0000256" key="2">
    <source>
        <dbReference type="SAM" id="Phobius"/>
    </source>
</evidence>
<dbReference type="Proteomes" id="UP000240080">
    <property type="component" value="Chromosome 17"/>
</dbReference>
<sequence>MTSEPKNETESTQAQQEAPIQPPEEAEPSSTALRTTAPPPEHPEVTLPPSDKGQAQHSHLTEATVQPLDLELSITTEPTTEVKPSPTTEETSAQPPDLGLAITPEPTTEIGHSTALEKTRAPHPDQVQTLHRSLTEVTGPPTKLESSQDSLVQSETAPEEQKASTSTNICELCTCGDETLSCVGLSPKQRLRQVPVPEPDTYNESPFLNHPLLFLEAFLGLLYLPKDLSCNKIRYIERQTFESLPFLQYINLGCNLITKLSLGTFQAWHGMQFLHNLILNRNPLTTVEDPYLFELPALKYLDMGTTHITLTTLKNILTITVELEKLILPSHMVCCLCQFKNSIEAVSKTVKLHCNTACLTNSIHCLSAGTAFNLEPNVKQTETKWEYNNVGIDLSPEPKSFNYPLLSSPGDQLEIQLTEQLRSLIPNEDVRKFMSHVIRTLKMECSETHVQGSCAKLMLQTGLLMKLLSEQQEAKALNVEWDTDQQKTNYINENMEQNEQKEQNLMREVPGYDYKNKLIFAISVTVILIILIIIFCLIEVRTIINSGFQNTILSPLFAFCLIM</sequence>
<keyword evidence="2" id="KW-0472">Membrane</keyword>
<reference evidence="5" key="2">
    <citation type="submission" date="2025-08" db="UniProtKB">
        <authorList>
            <consortium name="Ensembl"/>
        </authorList>
    </citation>
    <scope>IDENTIFICATION</scope>
</reference>
<dbReference type="InterPro" id="IPR032754">
    <property type="entry name" value="LRRC37_N"/>
</dbReference>
<protein>
    <recommendedName>
        <fullName evidence="7">LRRC37A/B like protein 1 C-terminal domain-containing protein</fullName>
    </recommendedName>
</protein>
<reference evidence="5 6" key="1">
    <citation type="journal article" date="2012" name="Nature">
        <title>The bonobo genome compared with the chimpanzee and human genomes.</title>
        <authorList>
            <person name="Prufer K."/>
            <person name="Munch K."/>
            <person name="Hellmann I."/>
            <person name="Akagi K."/>
            <person name="Miller J.R."/>
            <person name="Walenz B."/>
            <person name="Koren S."/>
            <person name="Sutton G."/>
            <person name="Kodira C."/>
            <person name="Winer R."/>
            <person name="Knight J.R."/>
            <person name="Mullikin J.C."/>
            <person name="Meader S.J."/>
            <person name="Ponting C.P."/>
            <person name="Lunter G."/>
            <person name="Higashino S."/>
            <person name="Hobolth A."/>
            <person name="Dutheil J."/>
            <person name="Karakoc E."/>
            <person name="Alkan C."/>
            <person name="Sajjadian S."/>
            <person name="Catacchio C.R."/>
            <person name="Ventura M."/>
            <person name="Marques-Bonet T."/>
            <person name="Eichler E.E."/>
            <person name="Andre C."/>
            <person name="Atencia R."/>
            <person name="Mugisha L."/>
            <person name="Junhold J."/>
            <person name="Patterson N."/>
            <person name="Siebauer M."/>
            <person name="Good J.M."/>
            <person name="Fischer A."/>
            <person name="Ptak S.E."/>
            <person name="Lachmann M."/>
            <person name="Symer D.E."/>
            <person name="Mailund T."/>
            <person name="Schierup M.H."/>
            <person name="Andres A.M."/>
            <person name="Kelso J."/>
            <person name="Paabo S."/>
        </authorList>
    </citation>
    <scope>NUCLEOTIDE SEQUENCE [LARGE SCALE GENOMIC DNA]</scope>
</reference>
<keyword evidence="6" id="KW-1185">Reference proteome</keyword>
<feature type="domain" description="LRRC37A/B like protein 1 C-terminal" evidence="3">
    <location>
        <begin position="408"/>
        <end position="541"/>
    </location>
</feature>
<dbReference type="GeneTree" id="ENSGT00530000063282"/>
<dbReference type="EMBL" id="AJFE02040637">
    <property type="status" value="NOT_ANNOTATED_CDS"/>
    <property type="molecule type" value="Genomic_DNA"/>
</dbReference>
<feature type="compositionally biased region" description="Polar residues" evidence="1">
    <location>
        <begin position="144"/>
        <end position="156"/>
    </location>
</feature>
<reference evidence="5" key="3">
    <citation type="submission" date="2025-09" db="UniProtKB">
        <authorList>
            <consortium name="Ensembl"/>
        </authorList>
    </citation>
    <scope>IDENTIFICATION</scope>
</reference>
<dbReference type="Gene3D" id="3.80.10.10">
    <property type="entry name" value="Ribonuclease Inhibitor"/>
    <property type="match status" value="1"/>
</dbReference>
<dbReference type="InterPro" id="IPR015753">
    <property type="entry name" value="LRRC37"/>
</dbReference>
<dbReference type="PANTHER" id="PTHR23045">
    <property type="entry name" value="LEUCINE-RICH REPEAT-CONTAINING PROTEIN 37A"/>
    <property type="match status" value="1"/>
</dbReference>
<name>A0A2R9BB78_PANPA</name>
<feature type="transmembrane region" description="Helical" evidence="2">
    <location>
        <begin position="518"/>
        <end position="538"/>
    </location>
</feature>
<accession>A0A2R9BB78</accession>
<evidence type="ECO:0000313" key="6">
    <source>
        <dbReference type="Proteomes" id="UP000240080"/>
    </source>
</evidence>
<dbReference type="Pfam" id="PF15779">
    <property type="entry name" value="LRRC37"/>
    <property type="match status" value="1"/>
</dbReference>
<evidence type="ECO:0000259" key="3">
    <source>
        <dbReference type="Pfam" id="PF14914"/>
    </source>
</evidence>
<organism evidence="5 6">
    <name type="scientific">Pan paniscus</name>
    <name type="common">Pygmy chimpanzee</name>
    <name type="synonym">Bonobo</name>
    <dbReference type="NCBI Taxonomy" id="9597"/>
    <lineage>
        <taxon>Eukaryota</taxon>
        <taxon>Metazoa</taxon>
        <taxon>Chordata</taxon>
        <taxon>Craniata</taxon>
        <taxon>Vertebrata</taxon>
        <taxon>Euteleostomi</taxon>
        <taxon>Mammalia</taxon>
        <taxon>Eutheria</taxon>
        <taxon>Euarchontoglires</taxon>
        <taxon>Primates</taxon>
        <taxon>Haplorrhini</taxon>
        <taxon>Catarrhini</taxon>
        <taxon>Hominidae</taxon>
        <taxon>Pan</taxon>
    </lineage>
</organism>
<proteinExistence type="predicted"/>
<dbReference type="EMBL" id="AJFE02040636">
    <property type="status" value="NOT_ANNOTATED_CDS"/>
    <property type="molecule type" value="Genomic_DNA"/>
</dbReference>
<dbReference type="AlphaFoldDB" id="A0A2R9BB78"/>
<feature type="region of interest" description="Disordered" evidence="1">
    <location>
        <begin position="1"/>
        <end position="106"/>
    </location>
</feature>
<dbReference type="InterPro" id="IPR001611">
    <property type="entry name" value="Leu-rich_rpt"/>
</dbReference>
<dbReference type="Bgee" id="ENSPPAG00000036506">
    <property type="expression patterns" value="Expressed in testis and 6 other cell types or tissues"/>
</dbReference>
<dbReference type="InterPro" id="IPR029423">
    <property type="entry name" value="LRRC37AB_C"/>
</dbReference>
<evidence type="ECO:0000256" key="1">
    <source>
        <dbReference type="SAM" id="MobiDB-lite"/>
    </source>
</evidence>
<feature type="domain" description="Leucine-rich repeat-containing protein 37 N-terminal" evidence="4">
    <location>
        <begin position="8"/>
        <end position="86"/>
    </location>
</feature>
<evidence type="ECO:0008006" key="7">
    <source>
        <dbReference type="Google" id="ProtNLM"/>
    </source>
</evidence>
<dbReference type="InterPro" id="IPR032675">
    <property type="entry name" value="LRR_dom_sf"/>
</dbReference>
<feature type="region of interest" description="Disordered" evidence="1">
    <location>
        <begin position="133"/>
        <end position="163"/>
    </location>
</feature>
<feature type="compositionally biased region" description="Polar residues" evidence="1">
    <location>
        <begin position="85"/>
        <end position="94"/>
    </location>
</feature>
<feature type="compositionally biased region" description="Polar residues" evidence="1">
    <location>
        <begin position="53"/>
        <end position="64"/>
    </location>
</feature>